<keyword evidence="3" id="KW-0064">Aspartyl protease</keyword>
<keyword evidence="4" id="KW-0378">Hydrolase</keyword>
<dbReference type="InterPro" id="IPR032799">
    <property type="entry name" value="TAXi_C"/>
</dbReference>
<dbReference type="Pfam" id="PF14543">
    <property type="entry name" value="TAXi_N"/>
    <property type="match status" value="1"/>
</dbReference>
<sequence>MEYVMEYYIGKETQVQTYGIMDTGSSLVWLQCVPCDGCPAQSIPLFDPSKSTSYLSVTCDEEFCKMVDDYKCGAEDLCEYGIRYGDGSSTKGNIGTETLRFRDNGRKVGNFVMDNVIIGCGHHNEDPAAKSGTVPPGTIGLDRSSTSLIHQSTIKQFSYCFGEEDDIHADGYIKFGSAASLSGNSTPILTDVSNTSYFVNLEGISVGSLRLPIPNDTFNYKKELSYARGGSFIDSGTTYTVLNRSALWILTQELNKRLEKTNFKDQEGFLEVCYMGEPNDFTYLSPITFHFTGVDFKLKTWSTWAIKNITTICLAMVSSDYISILGNYQQKNVEVGYDLQNNVIHFDPVLAPAYPNLVLVFWKEPKLIC</sequence>
<comment type="caution">
    <text evidence="7">The sequence shown here is derived from an EMBL/GenBank/DDBJ whole genome shotgun (WGS) entry which is preliminary data.</text>
</comment>
<evidence type="ECO:0000256" key="2">
    <source>
        <dbReference type="ARBA" id="ARBA00022670"/>
    </source>
</evidence>
<protein>
    <recommendedName>
        <fullName evidence="6">Peptidase A1 domain-containing protein</fullName>
    </recommendedName>
</protein>
<evidence type="ECO:0000259" key="6">
    <source>
        <dbReference type="PROSITE" id="PS51767"/>
    </source>
</evidence>
<reference evidence="7 8" key="1">
    <citation type="submission" date="2020-10" db="EMBL/GenBank/DDBJ databases">
        <title>The Coptis chinensis genome and diversification of protoberbering-type alkaloids.</title>
        <authorList>
            <person name="Wang B."/>
            <person name="Shu S."/>
            <person name="Song C."/>
            <person name="Liu Y."/>
        </authorList>
    </citation>
    <scope>NUCLEOTIDE SEQUENCE [LARGE SCALE GENOMIC DNA]</scope>
    <source>
        <strain evidence="7">HL-2020</strain>
        <tissue evidence="7">Leaf</tissue>
    </source>
</reference>
<comment type="similarity">
    <text evidence="1">Belongs to the peptidase A1 family.</text>
</comment>
<evidence type="ECO:0000256" key="1">
    <source>
        <dbReference type="ARBA" id="ARBA00007447"/>
    </source>
</evidence>
<gene>
    <name evidence="7" type="ORF">IFM89_008619</name>
</gene>
<evidence type="ECO:0000256" key="5">
    <source>
        <dbReference type="ARBA" id="ARBA00023180"/>
    </source>
</evidence>
<evidence type="ECO:0000256" key="3">
    <source>
        <dbReference type="ARBA" id="ARBA00022750"/>
    </source>
</evidence>
<dbReference type="InterPro" id="IPR051708">
    <property type="entry name" value="Plant_Aspart_Prot_A1"/>
</dbReference>
<dbReference type="GO" id="GO:0005576">
    <property type="term" value="C:extracellular region"/>
    <property type="evidence" value="ECO:0007669"/>
    <property type="project" value="TreeGrafter"/>
</dbReference>
<dbReference type="OrthoDB" id="2747330at2759"/>
<dbReference type="InterPro" id="IPR021109">
    <property type="entry name" value="Peptidase_aspartic_dom_sf"/>
</dbReference>
<dbReference type="PROSITE" id="PS51767">
    <property type="entry name" value="PEPTIDASE_A1"/>
    <property type="match status" value="1"/>
</dbReference>
<feature type="domain" description="Peptidase A1" evidence="6">
    <location>
        <begin position="3"/>
        <end position="347"/>
    </location>
</feature>
<dbReference type="SUPFAM" id="SSF50630">
    <property type="entry name" value="Acid proteases"/>
    <property type="match status" value="1"/>
</dbReference>
<keyword evidence="8" id="KW-1185">Reference proteome</keyword>
<dbReference type="PANTHER" id="PTHR47967">
    <property type="entry name" value="OS07G0603500 PROTEIN-RELATED"/>
    <property type="match status" value="1"/>
</dbReference>
<proteinExistence type="inferred from homology"/>
<name>A0A835LR34_9MAGN</name>
<accession>A0A835LR34</accession>
<dbReference type="PANTHER" id="PTHR47967:SF23">
    <property type="entry name" value="OS04G0448300 PROTEIN"/>
    <property type="match status" value="1"/>
</dbReference>
<organism evidence="7 8">
    <name type="scientific">Coptis chinensis</name>
    <dbReference type="NCBI Taxonomy" id="261450"/>
    <lineage>
        <taxon>Eukaryota</taxon>
        <taxon>Viridiplantae</taxon>
        <taxon>Streptophyta</taxon>
        <taxon>Embryophyta</taxon>
        <taxon>Tracheophyta</taxon>
        <taxon>Spermatophyta</taxon>
        <taxon>Magnoliopsida</taxon>
        <taxon>Ranunculales</taxon>
        <taxon>Ranunculaceae</taxon>
        <taxon>Coptidoideae</taxon>
        <taxon>Coptis</taxon>
    </lineage>
</organism>
<dbReference type="Pfam" id="PF14541">
    <property type="entry name" value="TAXi_C"/>
    <property type="match status" value="1"/>
</dbReference>
<dbReference type="EMBL" id="JADFTS010000006">
    <property type="protein sequence ID" value="KAF9600384.1"/>
    <property type="molecule type" value="Genomic_DNA"/>
</dbReference>
<dbReference type="InterPro" id="IPR033121">
    <property type="entry name" value="PEPTIDASE_A1"/>
</dbReference>
<evidence type="ECO:0000256" key="4">
    <source>
        <dbReference type="ARBA" id="ARBA00022801"/>
    </source>
</evidence>
<keyword evidence="2" id="KW-0645">Protease</keyword>
<keyword evidence="5" id="KW-0325">Glycoprotein</keyword>
<dbReference type="InterPro" id="IPR034161">
    <property type="entry name" value="Pepsin-like_plant"/>
</dbReference>
<evidence type="ECO:0000313" key="8">
    <source>
        <dbReference type="Proteomes" id="UP000631114"/>
    </source>
</evidence>
<dbReference type="GO" id="GO:0006508">
    <property type="term" value="P:proteolysis"/>
    <property type="evidence" value="ECO:0007669"/>
    <property type="project" value="UniProtKB-KW"/>
</dbReference>
<dbReference type="Proteomes" id="UP000631114">
    <property type="component" value="Unassembled WGS sequence"/>
</dbReference>
<dbReference type="CDD" id="cd05476">
    <property type="entry name" value="pepsin_A_like_plant"/>
    <property type="match status" value="1"/>
</dbReference>
<dbReference type="InterPro" id="IPR032861">
    <property type="entry name" value="TAXi_N"/>
</dbReference>
<dbReference type="AlphaFoldDB" id="A0A835LR34"/>
<evidence type="ECO:0000313" key="7">
    <source>
        <dbReference type="EMBL" id="KAF9600384.1"/>
    </source>
</evidence>
<dbReference type="GO" id="GO:0004190">
    <property type="term" value="F:aspartic-type endopeptidase activity"/>
    <property type="evidence" value="ECO:0007669"/>
    <property type="project" value="UniProtKB-KW"/>
</dbReference>
<dbReference type="Gene3D" id="2.40.70.10">
    <property type="entry name" value="Acid Proteases"/>
    <property type="match status" value="2"/>
</dbReference>